<organism evidence="2">
    <name type="scientific">Sarcoptes scabiei</name>
    <name type="common">Itch mite</name>
    <name type="synonym">Acarus scabiei</name>
    <dbReference type="NCBI Taxonomy" id="52283"/>
    <lineage>
        <taxon>Eukaryota</taxon>
        <taxon>Metazoa</taxon>
        <taxon>Ecdysozoa</taxon>
        <taxon>Arthropoda</taxon>
        <taxon>Chelicerata</taxon>
        <taxon>Arachnida</taxon>
        <taxon>Acari</taxon>
        <taxon>Acariformes</taxon>
        <taxon>Sarcoptiformes</taxon>
        <taxon>Astigmata</taxon>
        <taxon>Psoroptidia</taxon>
        <taxon>Sarcoptoidea</taxon>
        <taxon>Sarcoptidae</taxon>
        <taxon>Sarcoptinae</taxon>
        <taxon>Sarcoptes</taxon>
    </lineage>
</organism>
<protein>
    <submittedName>
        <fullName evidence="2 3">Uncharacterized protein</fullName>
    </submittedName>
</protein>
<evidence type="ECO:0000313" key="4">
    <source>
        <dbReference type="Proteomes" id="UP000070412"/>
    </source>
</evidence>
<accession>A0A834RC30</accession>
<evidence type="ECO:0000313" key="2">
    <source>
        <dbReference type="EMBL" id="KAF7491048.1"/>
    </source>
</evidence>
<sequence length="219" mass="26220">MYKSIVFIIFNSIVLNCLFEKVFCFTNPISRREYDHHFHSYRNPSWITPNLRSDSEEELSDISIADLARSRDVFKNEYLDRIWSSKPKFITRNQYESKRSTNDFDSTKSIIRFKRSNPNSLYPYQIPPMNYDRSKNLQSFQNTNMDVRRSYQQEDCQYHTLVNGDSEIILKKLLPIRMVGRTILRHCVEKPNFNDPRYRVLLRGNEKSSFGSIRFQMVQ</sequence>
<dbReference type="Proteomes" id="UP000070412">
    <property type="component" value="Unassembled WGS sequence"/>
</dbReference>
<keyword evidence="1" id="KW-0732">Signal</keyword>
<reference evidence="3" key="3">
    <citation type="submission" date="2022-06" db="UniProtKB">
        <authorList>
            <consortium name="EnsemblMetazoa"/>
        </authorList>
    </citation>
    <scope>IDENTIFICATION</scope>
</reference>
<name>A0A834RC30_SARSC</name>
<reference evidence="4" key="1">
    <citation type="journal article" date="2020" name="PLoS Negl. Trop. Dis.">
        <title>High-quality nuclear genome for Sarcoptes scabiei-A critical resource for a neglected parasite.</title>
        <authorList>
            <person name="Korhonen P.K."/>
            <person name="Gasser R.B."/>
            <person name="Ma G."/>
            <person name="Wang T."/>
            <person name="Stroehlein A.J."/>
            <person name="Young N.D."/>
            <person name="Ang C.S."/>
            <person name="Fernando D.D."/>
            <person name="Lu H.C."/>
            <person name="Taylor S."/>
            <person name="Reynolds S.L."/>
            <person name="Mofiz E."/>
            <person name="Najaraj S.H."/>
            <person name="Gowda H."/>
            <person name="Madugundu A."/>
            <person name="Renuse S."/>
            <person name="Holt D."/>
            <person name="Pandey A."/>
            <person name="Papenfuss A.T."/>
            <person name="Fischer K."/>
        </authorList>
    </citation>
    <scope>NUCLEOTIDE SEQUENCE [LARGE SCALE GENOMIC DNA]</scope>
</reference>
<feature type="chain" id="PRO_5038259324" evidence="1">
    <location>
        <begin position="25"/>
        <end position="219"/>
    </location>
</feature>
<keyword evidence="4" id="KW-1185">Reference proteome</keyword>
<gene>
    <name evidence="2" type="ORF">SSS_2899</name>
</gene>
<dbReference type="EnsemblMetazoa" id="SSS_2899s_mrna">
    <property type="protein sequence ID" value="KAF7491048.1"/>
    <property type="gene ID" value="SSS_2899"/>
</dbReference>
<evidence type="ECO:0000313" key="3">
    <source>
        <dbReference type="EnsemblMetazoa" id="KAF7491048.1"/>
    </source>
</evidence>
<proteinExistence type="predicted"/>
<feature type="signal peptide" evidence="1">
    <location>
        <begin position="1"/>
        <end position="24"/>
    </location>
</feature>
<dbReference type="OrthoDB" id="6516089at2759"/>
<evidence type="ECO:0000256" key="1">
    <source>
        <dbReference type="SAM" id="SignalP"/>
    </source>
</evidence>
<reference evidence="2" key="2">
    <citation type="submission" date="2020-01" db="EMBL/GenBank/DDBJ databases">
        <authorList>
            <person name="Korhonen P.K.K."/>
            <person name="Guangxu M.G."/>
            <person name="Wang T.W."/>
            <person name="Stroehlein A.J.S."/>
            <person name="Young N.D."/>
            <person name="Ang C.-S.A."/>
            <person name="Fernando D.W.F."/>
            <person name="Lu H.L."/>
            <person name="Taylor S.T."/>
            <person name="Ehtesham M.E.M."/>
            <person name="Najaraj S.H.N."/>
            <person name="Harsha G.H.G."/>
            <person name="Madugundu A.M."/>
            <person name="Renuse S.R."/>
            <person name="Holt D.H."/>
            <person name="Pandey A.P."/>
            <person name="Papenfuss A.P."/>
            <person name="Gasser R.B.G."/>
            <person name="Fischer K.F."/>
        </authorList>
    </citation>
    <scope>NUCLEOTIDE SEQUENCE</scope>
    <source>
        <strain evidence="2">SSS_KF_BRIS2020</strain>
    </source>
</reference>
<dbReference type="AlphaFoldDB" id="A0A834RC30"/>
<dbReference type="EMBL" id="WVUK01000062">
    <property type="protein sequence ID" value="KAF7491048.1"/>
    <property type="molecule type" value="Genomic_DNA"/>
</dbReference>